<evidence type="ECO:0000313" key="8">
    <source>
        <dbReference type="EMBL" id="RSV06251.1"/>
    </source>
</evidence>
<dbReference type="OrthoDB" id="7060875at2"/>
<evidence type="ECO:0000259" key="6">
    <source>
        <dbReference type="Pfam" id="PF04138"/>
    </source>
</evidence>
<dbReference type="KEGG" id="skr:BRX40_16060"/>
<evidence type="ECO:0000313" key="11">
    <source>
        <dbReference type="Proteomes" id="UP000286681"/>
    </source>
</evidence>
<organism evidence="7 10">
    <name type="scientific">Sphingomonas koreensis</name>
    <dbReference type="NCBI Taxonomy" id="93064"/>
    <lineage>
        <taxon>Bacteria</taxon>
        <taxon>Pseudomonadati</taxon>
        <taxon>Pseudomonadota</taxon>
        <taxon>Alphaproteobacteria</taxon>
        <taxon>Sphingomonadales</taxon>
        <taxon>Sphingomonadaceae</taxon>
        <taxon>Sphingomonas</taxon>
    </lineage>
</organism>
<evidence type="ECO:0000313" key="7">
    <source>
        <dbReference type="EMBL" id="APR53734.1"/>
    </source>
</evidence>
<reference evidence="7" key="1">
    <citation type="submission" date="2016-12" db="EMBL/GenBank/DDBJ databases">
        <title>Whole genome sequencing of Sphingomonas koreensis.</title>
        <authorList>
            <person name="Conlan S."/>
            <person name="Thomas P.J."/>
            <person name="Mullikin J."/>
            <person name="Palmore T.N."/>
            <person name="Frank K.M."/>
            <person name="Segre J.A."/>
        </authorList>
    </citation>
    <scope>NUCLEOTIDE SEQUENCE</scope>
    <source>
        <strain evidence="7">ABOJV</strain>
    </source>
</reference>
<dbReference type="Proteomes" id="UP000286681">
    <property type="component" value="Unassembled WGS sequence"/>
</dbReference>
<dbReference type="EMBL" id="CP018820">
    <property type="protein sequence ID" value="APR53734.1"/>
    <property type="molecule type" value="Genomic_DNA"/>
</dbReference>
<comment type="subcellular location">
    <subcellularLocation>
        <location evidence="1">Membrane</location>
        <topology evidence="1">Multi-pass membrane protein</topology>
    </subcellularLocation>
</comment>
<evidence type="ECO:0000313" key="10">
    <source>
        <dbReference type="Proteomes" id="UP000185161"/>
    </source>
</evidence>
<evidence type="ECO:0000313" key="9">
    <source>
        <dbReference type="EMBL" id="RSY82518.1"/>
    </source>
</evidence>
<sequence>MALAAPAIDRIPVFVRFLACGGVAALANWGSRFLWSLILPFSLAVVAAYGVGMVVAFYLFRAFVFDSARPIGGQARDFCLVNLFGMAATVGVAWLLVEVLFPAVGMTFHAEAIGHAIAIATPVATSWVGHRIITFR</sequence>
<dbReference type="GO" id="GO:0016020">
    <property type="term" value="C:membrane"/>
    <property type="evidence" value="ECO:0007669"/>
    <property type="project" value="UniProtKB-SubCell"/>
</dbReference>
<evidence type="ECO:0000256" key="3">
    <source>
        <dbReference type="ARBA" id="ARBA00022989"/>
    </source>
</evidence>
<accession>A0A1L6JCV4</accession>
<reference evidence="11 12" key="3">
    <citation type="submission" date="2018-07" db="EMBL/GenBank/DDBJ databases">
        <title>Genomic and Epidemiologic Investigation of an Indolent Hospital Outbreak.</title>
        <authorList>
            <person name="Johnson R.C."/>
            <person name="Deming C."/>
            <person name="Conlan S."/>
            <person name="Zellmer C.J."/>
            <person name="Michelin A.V."/>
            <person name="Lee-Lin S."/>
            <person name="Thomas P.J."/>
            <person name="Park M."/>
            <person name="Weingarten R.A."/>
            <person name="Less J."/>
            <person name="Dekker J.P."/>
            <person name="Frank K.M."/>
            <person name="Musser K.A."/>
            <person name="Mcquiston J.R."/>
            <person name="Henderson D.K."/>
            <person name="Lau A.F."/>
            <person name="Palmore T.N."/>
            <person name="Segre J.A."/>
        </authorList>
    </citation>
    <scope>NUCLEOTIDE SEQUENCE [LARGE SCALE GENOMIC DNA]</scope>
    <source>
        <strain evidence="9 12">SK-CDC1_0717</strain>
        <strain evidence="8 11">SK-NIH.Env10_0317</strain>
    </source>
</reference>
<evidence type="ECO:0000256" key="4">
    <source>
        <dbReference type="ARBA" id="ARBA00023136"/>
    </source>
</evidence>
<dbReference type="STRING" id="93064.BRX40_16060"/>
<keyword evidence="4 5" id="KW-0472">Membrane</keyword>
<name>A0A1L6JCV4_9SPHN</name>
<keyword evidence="10" id="KW-1185">Reference proteome</keyword>
<dbReference type="GeneID" id="44134077"/>
<dbReference type="RefSeq" id="WP_075152289.1">
    <property type="nucleotide sequence ID" value="NZ_CP018820.1"/>
</dbReference>
<evidence type="ECO:0000256" key="5">
    <source>
        <dbReference type="SAM" id="Phobius"/>
    </source>
</evidence>
<evidence type="ECO:0000256" key="2">
    <source>
        <dbReference type="ARBA" id="ARBA00022692"/>
    </source>
</evidence>
<feature type="transmembrane region" description="Helical" evidence="5">
    <location>
        <begin position="12"/>
        <end position="31"/>
    </location>
</feature>
<dbReference type="Proteomes" id="UP000185161">
    <property type="component" value="Chromosome"/>
</dbReference>
<dbReference type="EMBL" id="QQYZ01000012">
    <property type="protein sequence ID" value="RSY82518.1"/>
    <property type="molecule type" value="Genomic_DNA"/>
</dbReference>
<feature type="transmembrane region" description="Helical" evidence="5">
    <location>
        <begin position="37"/>
        <end position="60"/>
    </location>
</feature>
<protein>
    <submittedName>
        <fullName evidence="8">GtrA family protein</fullName>
    </submittedName>
</protein>
<dbReference type="Proteomes" id="UP000287746">
    <property type="component" value="Unassembled WGS sequence"/>
</dbReference>
<proteinExistence type="predicted"/>
<evidence type="ECO:0000313" key="12">
    <source>
        <dbReference type="Proteomes" id="UP000287746"/>
    </source>
</evidence>
<reference evidence="10" key="2">
    <citation type="submission" date="2016-12" db="EMBL/GenBank/DDBJ databases">
        <title>Whole genome sequencing of Sphingomonas sp. ABOJV.</title>
        <authorList>
            <person name="Conlan S."/>
            <person name="Thomas P.J."/>
            <person name="Mullikin J."/>
            <person name="Palmore T.N."/>
            <person name="Frank K.M."/>
            <person name="Segre J.A."/>
        </authorList>
    </citation>
    <scope>NUCLEOTIDE SEQUENCE [LARGE SCALE GENOMIC DNA]</scope>
    <source>
        <strain evidence="10">ABOJV</strain>
    </source>
</reference>
<dbReference type="InterPro" id="IPR007267">
    <property type="entry name" value="GtrA_DPMS_TM"/>
</dbReference>
<keyword evidence="2 5" id="KW-0812">Transmembrane</keyword>
<dbReference type="Pfam" id="PF04138">
    <property type="entry name" value="GtrA_DPMS_TM"/>
    <property type="match status" value="1"/>
</dbReference>
<feature type="domain" description="GtrA/DPMS transmembrane" evidence="6">
    <location>
        <begin position="16"/>
        <end position="135"/>
    </location>
</feature>
<feature type="transmembrane region" description="Helical" evidence="5">
    <location>
        <begin position="80"/>
        <end position="101"/>
    </location>
</feature>
<dbReference type="EMBL" id="QQWO01000003">
    <property type="protein sequence ID" value="RSV06251.1"/>
    <property type="molecule type" value="Genomic_DNA"/>
</dbReference>
<dbReference type="AlphaFoldDB" id="A0A1L6JCV4"/>
<gene>
    <name evidence="7" type="ORF">BRX40_16060</name>
    <name evidence="8" type="ORF">CA257_04935</name>
    <name evidence="9" type="ORF">DAH66_13400</name>
</gene>
<dbReference type="GO" id="GO:0000271">
    <property type="term" value="P:polysaccharide biosynthetic process"/>
    <property type="evidence" value="ECO:0007669"/>
    <property type="project" value="InterPro"/>
</dbReference>
<feature type="transmembrane region" description="Helical" evidence="5">
    <location>
        <begin position="113"/>
        <end position="133"/>
    </location>
</feature>
<evidence type="ECO:0000256" key="1">
    <source>
        <dbReference type="ARBA" id="ARBA00004141"/>
    </source>
</evidence>
<keyword evidence="3 5" id="KW-1133">Transmembrane helix</keyword>